<evidence type="ECO:0000256" key="1">
    <source>
        <dbReference type="ARBA" id="ARBA00005953"/>
    </source>
</evidence>
<dbReference type="Proteomes" id="UP001595528">
    <property type="component" value="Unassembled WGS sequence"/>
</dbReference>
<dbReference type="RefSeq" id="WP_379904338.1">
    <property type="nucleotide sequence ID" value="NZ_JBHRTR010000034.1"/>
</dbReference>
<dbReference type="InterPro" id="IPR050563">
    <property type="entry name" value="4-hydroxybenzoyl-CoA_TE"/>
</dbReference>
<protein>
    <submittedName>
        <fullName evidence="3">Acyl-CoA thioesterase</fullName>
        <ecNumber evidence="3">3.1.2.-</ecNumber>
    </submittedName>
</protein>
<dbReference type="EMBL" id="JBHRTR010000034">
    <property type="protein sequence ID" value="MFC3229797.1"/>
    <property type="molecule type" value="Genomic_DNA"/>
</dbReference>
<dbReference type="Pfam" id="PF13279">
    <property type="entry name" value="4HBT_2"/>
    <property type="match status" value="1"/>
</dbReference>
<keyword evidence="4" id="KW-1185">Reference proteome</keyword>
<dbReference type="SUPFAM" id="SSF54637">
    <property type="entry name" value="Thioesterase/thiol ester dehydrase-isomerase"/>
    <property type="match status" value="1"/>
</dbReference>
<dbReference type="InterPro" id="IPR029069">
    <property type="entry name" value="HotDog_dom_sf"/>
</dbReference>
<evidence type="ECO:0000313" key="3">
    <source>
        <dbReference type="EMBL" id="MFC3229797.1"/>
    </source>
</evidence>
<comment type="caution">
    <text evidence="3">The sequence shown here is derived from an EMBL/GenBank/DDBJ whole genome shotgun (WGS) entry which is preliminary data.</text>
</comment>
<dbReference type="GO" id="GO:0016787">
    <property type="term" value="F:hydrolase activity"/>
    <property type="evidence" value="ECO:0007669"/>
    <property type="project" value="UniProtKB-KW"/>
</dbReference>
<gene>
    <name evidence="3" type="ORF">ACFOGJ_21285</name>
</gene>
<dbReference type="CDD" id="cd00586">
    <property type="entry name" value="4HBT"/>
    <property type="match status" value="1"/>
</dbReference>
<dbReference type="PANTHER" id="PTHR31793:SF27">
    <property type="entry name" value="NOVEL THIOESTERASE SUPERFAMILY DOMAIN AND SAPOSIN A-TYPE DOMAIN CONTAINING PROTEIN (0610012H03RIK)"/>
    <property type="match status" value="1"/>
</dbReference>
<sequence length="162" mass="17341">MTAAAADLADPAIYQHWETQTLRFSDQDSQGHINNVAYAAYIEAGRVAFCYDIMREAPGEGADFVLAHLAIDYRVEMHYPGTIRIGSCVHRIGTKSVRLGHGIFLDGRLHATAESVLVFIDTKHRKSIAVPDGMRAVLEALRPVAPPPDALAADSGAGGGAS</sequence>
<dbReference type="PANTHER" id="PTHR31793">
    <property type="entry name" value="4-HYDROXYBENZOYL-COA THIOESTERASE FAMILY MEMBER"/>
    <property type="match status" value="1"/>
</dbReference>
<name>A0ABV7L597_9PROT</name>
<organism evidence="3 4">
    <name type="scientific">Marinibaculum pumilum</name>
    <dbReference type="NCBI Taxonomy" id="1766165"/>
    <lineage>
        <taxon>Bacteria</taxon>
        <taxon>Pseudomonadati</taxon>
        <taxon>Pseudomonadota</taxon>
        <taxon>Alphaproteobacteria</taxon>
        <taxon>Rhodospirillales</taxon>
        <taxon>Rhodospirillaceae</taxon>
        <taxon>Marinibaculum</taxon>
    </lineage>
</organism>
<reference evidence="4" key="1">
    <citation type="journal article" date="2019" name="Int. J. Syst. Evol. Microbiol.">
        <title>The Global Catalogue of Microorganisms (GCM) 10K type strain sequencing project: providing services to taxonomists for standard genome sequencing and annotation.</title>
        <authorList>
            <consortium name="The Broad Institute Genomics Platform"/>
            <consortium name="The Broad Institute Genome Sequencing Center for Infectious Disease"/>
            <person name="Wu L."/>
            <person name="Ma J."/>
        </authorList>
    </citation>
    <scope>NUCLEOTIDE SEQUENCE [LARGE SCALE GENOMIC DNA]</scope>
    <source>
        <strain evidence="4">KCTC 42964</strain>
    </source>
</reference>
<evidence type="ECO:0000313" key="4">
    <source>
        <dbReference type="Proteomes" id="UP001595528"/>
    </source>
</evidence>
<accession>A0ABV7L597</accession>
<comment type="similarity">
    <text evidence="1">Belongs to the 4-hydroxybenzoyl-CoA thioesterase family.</text>
</comment>
<keyword evidence="2 3" id="KW-0378">Hydrolase</keyword>
<proteinExistence type="inferred from homology"/>
<dbReference type="EC" id="3.1.2.-" evidence="3"/>
<evidence type="ECO:0000256" key="2">
    <source>
        <dbReference type="ARBA" id="ARBA00022801"/>
    </source>
</evidence>
<dbReference type="Gene3D" id="3.10.129.10">
    <property type="entry name" value="Hotdog Thioesterase"/>
    <property type="match status" value="1"/>
</dbReference>